<dbReference type="SMART" id="SM00283">
    <property type="entry name" value="MA"/>
    <property type="match status" value="1"/>
</dbReference>
<evidence type="ECO:0000256" key="1">
    <source>
        <dbReference type="ARBA" id="ARBA00004370"/>
    </source>
</evidence>
<dbReference type="Pfam" id="PF08495">
    <property type="entry name" value="FIST"/>
    <property type="match status" value="1"/>
</dbReference>
<reference evidence="5 6" key="1">
    <citation type="submission" date="2019-03" db="EMBL/GenBank/DDBJ databases">
        <title>Genomic Encyclopedia of Type Strains, Phase IV (KMG-IV): sequencing the most valuable type-strain genomes for metagenomic binning, comparative biology and taxonomic classification.</title>
        <authorList>
            <person name="Goeker M."/>
        </authorList>
    </citation>
    <scope>NUCLEOTIDE SEQUENCE [LARGE SCALE GENOMIC DNA]</scope>
    <source>
        <strain evidence="5 6">DSM 18577</strain>
    </source>
</reference>
<accession>A0A4R1J7S0</accession>
<organism evidence="5 6">
    <name type="scientific">Celerinatantimonas diazotrophica</name>
    <dbReference type="NCBI Taxonomy" id="412034"/>
    <lineage>
        <taxon>Bacteria</taxon>
        <taxon>Pseudomonadati</taxon>
        <taxon>Pseudomonadota</taxon>
        <taxon>Gammaproteobacteria</taxon>
        <taxon>Celerinatantimonadaceae</taxon>
        <taxon>Celerinatantimonas</taxon>
    </lineage>
</organism>
<dbReference type="InterPro" id="IPR013702">
    <property type="entry name" value="FIST_domain_N"/>
</dbReference>
<dbReference type="Pfam" id="PF00015">
    <property type="entry name" value="MCPsignal"/>
    <property type="match status" value="1"/>
</dbReference>
<protein>
    <submittedName>
        <fullName evidence="5">FIST-like protein</fullName>
    </submittedName>
</protein>
<dbReference type="PANTHER" id="PTHR32089:SF112">
    <property type="entry name" value="LYSOZYME-LIKE PROTEIN-RELATED"/>
    <property type="match status" value="1"/>
</dbReference>
<dbReference type="EMBL" id="SMGD01000018">
    <property type="protein sequence ID" value="TCK46554.1"/>
    <property type="molecule type" value="Genomic_DNA"/>
</dbReference>
<feature type="domain" description="Methyl-accepting transducer" evidence="4">
    <location>
        <begin position="448"/>
        <end position="656"/>
    </location>
</feature>
<keyword evidence="2 3" id="KW-0807">Transducer</keyword>
<name>A0A4R1J7S0_9GAMM</name>
<evidence type="ECO:0000256" key="3">
    <source>
        <dbReference type="PROSITE-ProRule" id="PRU00284"/>
    </source>
</evidence>
<evidence type="ECO:0000256" key="2">
    <source>
        <dbReference type="ARBA" id="ARBA00023224"/>
    </source>
</evidence>
<dbReference type="PANTHER" id="PTHR32089">
    <property type="entry name" value="METHYL-ACCEPTING CHEMOTAXIS PROTEIN MCPB"/>
    <property type="match status" value="1"/>
</dbReference>
<dbReference type="SMART" id="SM01204">
    <property type="entry name" value="FIST_C"/>
    <property type="match status" value="1"/>
</dbReference>
<dbReference type="Pfam" id="PF10442">
    <property type="entry name" value="FIST_C"/>
    <property type="match status" value="1"/>
</dbReference>
<comment type="subcellular location">
    <subcellularLocation>
        <location evidence="1">Membrane</location>
    </subcellularLocation>
</comment>
<dbReference type="Gene3D" id="1.10.287.950">
    <property type="entry name" value="Methyl-accepting chemotaxis protein"/>
    <property type="match status" value="1"/>
</dbReference>
<dbReference type="Proteomes" id="UP000295565">
    <property type="component" value="Unassembled WGS sequence"/>
</dbReference>
<dbReference type="OrthoDB" id="9807948at2"/>
<evidence type="ECO:0000313" key="5">
    <source>
        <dbReference type="EMBL" id="TCK46554.1"/>
    </source>
</evidence>
<sequence>MFFNRKSTKNQAVKTNLQVSKTMTVKSSSFSQEQLQSLNFAQGTALVIAYISANANFASTVNQLQSQLNFAKTVLYIMTAGELGGQQTPFYHTTHNNNDDIVLHSYSEEILSEVSAHSIKLVEPSAPQISTQRIEYIQKQLAQIKPSFSINSLNTVAITYFDGLTASEDFFTQALYQTDTLPCYFIGGSAGGKLDFTQASVALNGKVLAQSAMIVFCKIAPKYRYGILKTHNFAPSGFALDVAEFDPFSRTLKTVLSKQKNLITPVEALCNYFNCSEEKLNDALNGYSFGVEIGSSIYIRSIASINDDGSITYFGNLEFGEQLLLVKAHSFVETTQRDYETFLRDKPSKPIAMIANDCILRRLNNDNNLNNLQCFDDICVSGYSSFGELLGVHQNQTLTALAFFKVDLQQSFYDDYANNYPFYYATFKNYHSQIALISMQRIYQLQAQVIQTMQEYQPQLRSSAENLRQISTMTEDSATRQHSLKQDFDQFMSQINQQKTQRESLAQSMVQLKENSKQIIDIIHSISGIAEQTNLLALNAAIEAARAGEAGRGFAVVADEVRALSQRTQSSLDETAQTIDRVSNSVTNIDSSIRNINQVLEQITQDSEKLGTELTALASDSDHMSKSAEVGLQEADVVDKQMAEVEQDANLINHLSTQLRYMTRQSK</sequence>
<dbReference type="SMART" id="SM00897">
    <property type="entry name" value="FIST"/>
    <property type="match status" value="1"/>
</dbReference>
<comment type="caution">
    <text evidence="5">The sequence shown here is derived from an EMBL/GenBank/DDBJ whole genome shotgun (WGS) entry which is preliminary data.</text>
</comment>
<dbReference type="InterPro" id="IPR019494">
    <property type="entry name" value="FIST_C"/>
</dbReference>
<keyword evidence="6" id="KW-1185">Reference proteome</keyword>
<dbReference type="GO" id="GO:0006935">
    <property type="term" value="P:chemotaxis"/>
    <property type="evidence" value="ECO:0007669"/>
    <property type="project" value="UniProtKB-ARBA"/>
</dbReference>
<evidence type="ECO:0000259" key="4">
    <source>
        <dbReference type="PROSITE" id="PS50111"/>
    </source>
</evidence>
<dbReference type="PROSITE" id="PS50111">
    <property type="entry name" value="CHEMOTAXIS_TRANSDUC_2"/>
    <property type="match status" value="1"/>
</dbReference>
<dbReference type="SUPFAM" id="SSF58104">
    <property type="entry name" value="Methyl-accepting chemotaxis protein (MCP) signaling domain"/>
    <property type="match status" value="1"/>
</dbReference>
<evidence type="ECO:0000313" key="6">
    <source>
        <dbReference type="Proteomes" id="UP000295565"/>
    </source>
</evidence>
<dbReference type="GO" id="GO:0016020">
    <property type="term" value="C:membrane"/>
    <property type="evidence" value="ECO:0007669"/>
    <property type="project" value="UniProtKB-SubCell"/>
</dbReference>
<gene>
    <name evidence="5" type="ORF">EV690_3503</name>
</gene>
<dbReference type="AlphaFoldDB" id="A0A4R1J7S0"/>
<dbReference type="GO" id="GO:0007165">
    <property type="term" value="P:signal transduction"/>
    <property type="evidence" value="ECO:0007669"/>
    <property type="project" value="UniProtKB-KW"/>
</dbReference>
<dbReference type="InterPro" id="IPR004089">
    <property type="entry name" value="MCPsignal_dom"/>
</dbReference>
<proteinExistence type="predicted"/>